<dbReference type="HOGENOM" id="CLU_2696779_0_0_9"/>
<sequence length="73" mass="8190">MAKGASCVSPTVIMRTEAIQIFWDEVQATAANTYSLEKAHIITNSDGGTPRYGKSSRPFFEDDCYEKNQQKQK</sequence>
<dbReference type="AlphaFoldDB" id="G2TQU5"/>
<name>G2TQU5_HEYCO</name>
<reference evidence="2 3" key="1">
    <citation type="journal article" date="2011" name="Stand. Genomic Sci.">
        <title>Complete Genome Sequence of a thermotolerant sporogenic lactic acid bacterium, Bacillus coagulans strain 36D1.</title>
        <authorList>
            <person name="Rhee M.S."/>
            <person name="Moritz B.E."/>
            <person name="Xie G."/>
            <person name="Glavina Del Rio T."/>
            <person name="Dalin E."/>
            <person name="Tice H."/>
            <person name="Bruce D."/>
            <person name="Goodwin L."/>
            <person name="Chertkov O."/>
            <person name="Brettin T."/>
            <person name="Han C."/>
            <person name="Detter C."/>
            <person name="Pitluck S."/>
            <person name="Land M.L."/>
            <person name="Patel M."/>
            <person name="Ou M."/>
            <person name="Harbrucker R."/>
            <person name="Ingram L.O."/>
            <person name="Shanmugam K.T."/>
        </authorList>
    </citation>
    <scope>NUCLEOTIDE SEQUENCE [LARGE SCALE GENOMIC DNA]</scope>
    <source>
        <strain evidence="2 3">36D1</strain>
    </source>
</reference>
<proteinExistence type="predicted"/>
<dbReference type="EMBL" id="CP003056">
    <property type="protein sequence ID" value="AEO99943.1"/>
    <property type="molecule type" value="Genomic_DNA"/>
</dbReference>
<evidence type="ECO:0000313" key="2">
    <source>
        <dbReference type="EMBL" id="AEO99943.1"/>
    </source>
</evidence>
<protein>
    <submittedName>
        <fullName evidence="2">Uncharacterized protein</fullName>
    </submittedName>
</protein>
<evidence type="ECO:0000256" key="1">
    <source>
        <dbReference type="SAM" id="MobiDB-lite"/>
    </source>
</evidence>
<dbReference type="KEGG" id="bag:Bcoa_0724"/>
<organism evidence="2 3">
    <name type="scientific">Heyndrickxia coagulans 36D1</name>
    <dbReference type="NCBI Taxonomy" id="345219"/>
    <lineage>
        <taxon>Bacteria</taxon>
        <taxon>Bacillati</taxon>
        <taxon>Bacillota</taxon>
        <taxon>Bacilli</taxon>
        <taxon>Bacillales</taxon>
        <taxon>Bacillaceae</taxon>
        <taxon>Heyndrickxia</taxon>
    </lineage>
</organism>
<evidence type="ECO:0000313" key="3">
    <source>
        <dbReference type="Proteomes" id="UP000009283"/>
    </source>
</evidence>
<accession>G2TQU5</accession>
<gene>
    <name evidence="2" type="ORF">Bcoa_0724</name>
</gene>
<dbReference type="Proteomes" id="UP000009283">
    <property type="component" value="Chromosome"/>
</dbReference>
<feature type="region of interest" description="Disordered" evidence="1">
    <location>
        <begin position="45"/>
        <end position="73"/>
    </location>
</feature>